<dbReference type="PROSITE" id="PS51274">
    <property type="entry name" value="GATASE_COBBQ"/>
    <property type="match status" value="1"/>
</dbReference>
<comment type="cofactor">
    <cofactor evidence="1 7">
        <name>Mg(2+)</name>
        <dbReference type="ChEBI" id="CHEBI:18420"/>
    </cofactor>
</comment>
<evidence type="ECO:0000313" key="11">
    <source>
        <dbReference type="Proteomes" id="UP000214973"/>
    </source>
</evidence>
<feature type="domain" description="CobB/CobQ-like glutamine amidotransferase" evidence="9">
    <location>
        <begin position="248"/>
        <end position="439"/>
    </location>
</feature>
<evidence type="ECO:0000256" key="7">
    <source>
        <dbReference type="HAMAP-Rule" id="MF_00027"/>
    </source>
</evidence>
<evidence type="ECO:0000256" key="5">
    <source>
        <dbReference type="ARBA" id="ARBA00022842"/>
    </source>
</evidence>
<dbReference type="GO" id="GO:0042242">
    <property type="term" value="F:cobyrinic acid a,c-diamide synthase activity"/>
    <property type="evidence" value="ECO:0007669"/>
    <property type="project" value="UniProtKB-UniRule"/>
</dbReference>
<evidence type="ECO:0000256" key="2">
    <source>
        <dbReference type="ARBA" id="ARBA00022598"/>
    </source>
</evidence>
<dbReference type="InterPro" id="IPR004484">
    <property type="entry name" value="CbiA/CobB_synth"/>
</dbReference>
<feature type="active site" description="Nucleophile" evidence="7">
    <location>
        <position position="330"/>
    </location>
</feature>
<evidence type="ECO:0000259" key="8">
    <source>
        <dbReference type="Pfam" id="PF01656"/>
    </source>
</evidence>
<keyword evidence="4 7" id="KW-0067">ATP-binding</keyword>
<gene>
    <name evidence="10" type="primary">cobB</name>
    <name evidence="7" type="synonym">cbiA</name>
    <name evidence="10" type="ORF">SAMEA44547418_01198</name>
</gene>
<comment type="function">
    <text evidence="7">Catalyzes the ATP-dependent amidation of the two carboxylate groups at positions a and c of cobyrinate, using either L-glutamine or ammonia as the nitrogen source.</text>
</comment>
<comment type="miscellaneous">
    <text evidence="7">The a and c carboxylates of cobyrinate are activated for nucleophilic attack via formation of a phosphorylated intermediate by ATP. CbiA catalyzes first the amidation of the c-carboxylate, and then that of the a-carboxylate.</text>
</comment>
<keyword evidence="11" id="KW-1185">Reference proteome</keyword>
<evidence type="ECO:0000256" key="3">
    <source>
        <dbReference type="ARBA" id="ARBA00022741"/>
    </source>
</evidence>
<protein>
    <recommendedName>
        <fullName evidence="7">Cobyrinate a,c-diamide synthase</fullName>
        <ecNumber evidence="7">6.3.5.11</ecNumber>
    </recommendedName>
    <alternativeName>
        <fullName evidence="7">Cobyrinic acid a,c-diamide synthetase</fullName>
    </alternativeName>
</protein>
<evidence type="ECO:0000256" key="1">
    <source>
        <dbReference type="ARBA" id="ARBA00001946"/>
    </source>
</evidence>
<keyword evidence="5 7" id="KW-0460">Magnesium</keyword>
<dbReference type="Pfam" id="PF07685">
    <property type="entry name" value="GATase_3"/>
    <property type="match status" value="1"/>
</dbReference>
<feature type="site" description="Increases nucleophilicity of active site Cys" evidence="7">
    <location>
        <position position="434"/>
    </location>
</feature>
<dbReference type="Proteomes" id="UP000214973">
    <property type="component" value="Chromosome 1"/>
</dbReference>
<dbReference type="KEGG" id="vrm:44547418_01198"/>
<dbReference type="RefSeq" id="WP_095066137.1">
    <property type="nucleotide sequence ID" value="NZ_LT906470.1"/>
</dbReference>
<dbReference type="CDD" id="cd03130">
    <property type="entry name" value="GATase1_CobB"/>
    <property type="match status" value="1"/>
</dbReference>
<dbReference type="Gene3D" id="3.40.50.300">
    <property type="entry name" value="P-loop containing nucleotide triphosphate hydrolases"/>
    <property type="match status" value="2"/>
</dbReference>
<dbReference type="AlphaFoldDB" id="A0A239ZB84"/>
<keyword evidence="2 7" id="KW-0436">Ligase</keyword>
<proteinExistence type="inferred from homology"/>
<dbReference type="EC" id="6.3.5.11" evidence="7"/>
<evidence type="ECO:0000313" key="10">
    <source>
        <dbReference type="EMBL" id="SNV68471.1"/>
    </source>
</evidence>
<dbReference type="InterPro" id="IPR011698">
    <property type="entry name" value="GATase_3"/>
</dbReference>
<dbReference type="SUPFAM" id="SSF52317">
    <property type="entry name" value="Class I glutamine amidotransferase-like"/>
    <property type="match status" value="1"/>
</dbReference>
<reference evidence="10 11" key="1">
    <citation type="submission" date="2017-06" db="EMBL/GenBank/DDBJ databases">
        <authorList>
            <consortium name="Pathogen Informatics"/>
        </authorList>
    </citation>
    <scope>NUCLEOTIDE SEQUENCE [LARGE SCALE GENOMIC DNA]</scope>
    <source>
        <strain evidence="10 11">NCTC12018</strain>
    </source>
</reference>
<comment type="pathway">
    <text evidence="7">Cofactor biosynthesis; adenosylcobalamin biosynthesis; cob(II)yrinate a,c-diamide from sirohydrochlorin (anaerobic route): step 10/10.</text>
</comment>
<evidence type="ECO:0000256" key="6">
    <source>
        <dbReference type="ARBA" id="ARBA00022962"/>
    </source>
</evidence>
<keyword evidence="6 7" id="KW-0315">Glutamine amidotransferase</keyword>
<sequence length="458" mass="49600">MNTVQIPRVVIAGTNSGVGKTTIVAGLLAAYAGEGRTVQSFKVGPDYIDPGFHKIASGRDSYNLDTWLVPSHKLNPFFASMANGVDLAIIEGVMGLYDGGREGVSSTAQIAKQLQAPVVLVIDCKAMGESGAAIAKGFRDYDPEVNFGGVILNRLGSVNHERMIREGMDKIGVSVIGAIYRDDRMHSPERHLGLTPVTESDPTEAIATIRSAVEKMVDLERLFSIASSAPAIELPEATDTTHMQKKAKIGVAYDEAFSFYYPASLAALEKKGAELVYFSPLNDVEIPSVDGLIFGGGFPEMFLHQLSANEAMKSSIREASEQGMPIYAECGGLMYLCETIHDFEGSVYDTVGIVPANCKMQQNLQKVGYVTATAKRDTLLGDTGASLRGHEFHFSTMEPTIEDFPWAFHLEGGRKPQSYDGGYASNNVLASYLHLNFAGTDEGAQHFVNRCEAFKNNR</sequence>
<dbReference type="InterPro" id="IPR027417">
    <property type="entry name" value="P-loop_NTPase"/>
</dbReference>
<dbReference type="Pfam" id="PF01656">
    <property type="entry name" value="CbiA"/>
    <property type="match status" value="1"/>
</dbReference>
<dbReference type="CDD" id="cd05388">
    <property type="entry name" value="CobB_N"/>
    <property type="match status" value="1"/>
</dbReference>
<organism evidence="10 11">
    <name type="scientific">Veillonella rodentium</name>
    <dbReference type="NCBI Taxonomy" id="248315"/>
    <lineage>
        <taxon>Bacteria</taxon>
        <taxon>Bacillati</taxon>
        <taxon>Bacillota</taxon>
        <taxon>Negativicutes</taxon>
        <taxon>Veillonellales</taxon>
        <taxon>Veillonellaceae</taxon>
        <taxon>Veillonella</taxon>
    </lineage>
</organism>
<dbReference type="HAMAP" id="MF_00027">
    <property type="entry name" value="CobB_CbiA"/>
    <property type="match status" value="1"/>
</dbReference>
<comment type="catalytic activity">
    <reaction evidence="7">
        <text>cob(II)yrinate + 2 L-glutamine + 2 ATP + 2 H2O = cob(II)yrinate a,c diamide + 2 L-glutamate + 2 ADP + 2 phosphate + 2 H(+)</text>
        <dbReference type="Rhea" id="RHEA:26289"/>
        <dbReference type="ChEBI" id="CHEBI:15377"/>
        <dbReference type="ChEBI" id="CHEBI:15378"/>
        <dbReference type="ChEBI" id="CHEBI:29985"/>
        <dbReference type="ChEBI" id="CHEBI:30616"/>
        <dbReference type="ChEBI" id="CHEBI:43474"/>
        <dbReference type="ChEBI" id="CHEBI:58359"/>
        <dbReference type="ChEBI" id="CHEBI:58537"/>
        <dbReference type="ChEBI" id="CHEBI:58894"/>
        <dbReference type="ChEBI" id="CHEBI:456216"/>
        <dbReference type="EC" id="6.3.5.11"/>
    </reaction>
</comment>
<dbReference type="InterPro" id="IPR002586">
    <property type="entry name" value="CobQ/CobB/MinD/ParA_Nub-bd_dom"/>
</dbReference>
<dbReference type="GO" id="GO:0009236">
    <property type="term" value="P:cobalamin biosynthetic process"/>
    <property type="evidence" value="ECO:0007669"/>
    <property type="project" value="UniProtKB-UniRule"/>
</dbReference>
<dbReference type="SUPFAM" id="SSF52540">
    <property type="entry name" value="P-loop containing nucleoside triphosphate hydrolases"/>
    <property type="match status" value="1"/>
</dbReference>
<evidence type="ECO:0000256" key="4">
    <source>
        <dbReference type="ARBA" id="ARBA00022840"/>
    </source>
</evidence>
<dbReference type="UniPathway" id="UPA00148">
    <property type="reaction ID" value="UER00231"/>
</dbReference>
<dbReference type="PANTHER" id="PTHR43873:SF1">
    <property type="entry name" value="COBYRINATE A,C-DIAMIDE SYNTHASE"/>
    <property type="match status" value="1"/>
</dbReference>
<evidence type="ECO:0000259" key="9">
    <source>
        <dbReference type="Pfam" id="PF07685"/>
    </source>
</evidence>
<keyword evidence="3 7" id="KW-0547">Nucleotide-binding</keyword>
<dbReference type="InterPro" id="IPR029062">
    <property type="entry name" value="Class_I_gatase-like"/>
</dbReference>
<comment type="similarity">
    <text evidence="7">Belongs to the CobB/CbiA family.</text>
</comment>
<comment type="domain">
    <text evidence="7">Comprises of two domains. The C-terminal domain contains the binding site for glutamine and catalyzes the hydrolysis of this substrate to glutamate and ammonia. The N-terminal domain is anticipated to bind ATP and cobyrinate and catalyzes the ultimate synthesis of the diamide product. The ammonia produced via the glutaminase domain is probably translocated to the adjacent domain via a molecular tunnel, where it reacts with an activated intermediate.</text>
</comment>
<feature type="domain" description="CobQ/CobB/MinD/ParA nucleotide binding" evidence="8">
    <location>
        <begin position="9"/>
        <end position="192"/>
    </location>
</feature>
<dbReference type="Gene3D" id="3.40.50.880">
    <property type="match status" value="1"/>
</dbReference>
<dbReference type="NCBIfam" id="TIGR00379">
    <property type="entry name" value="cobB"/>
    <property type="match status" value="1"/>
</dbReference>
<dbReference type="PANTHER" id="PTHR43873">
    <property type="entry name" value="COBYRINATE A,C-DIAMIDE SYNTHASE"/>
    <property type="match status" value="1"/>
</dbReference>
<dbReference type="GO" id="GO:0005524">
    <property type="term" value="F:ATP binding"/>
    <property type="evidence" value="ECO:0007669"/>
    <property type="project" value="UniProtKB-UniRule"/>
</dbReference>
<dbReference type="NCBIfam" id="NF002204">
    <property type="entry name" value="PRK01077.1"/>
    <property type="match status" value="1"/>
</dbReference>
<accession>A0A239ZB84</accession>
<keyword evidence="7" id="KW-0169">Cobalamin biosynthesis</keyword>
<name>A0A239ZB84_9FIRM</name>
<dbReference type="EMBL" id="LT906470">
    <property type="protein sequence ID" value="SNV68471.1"/>
    <property type="molecule type" value="Genomic_DNA"/>
</dbReference>